<evidence type="ECO:0000256" key="7">
    <source>
        <dbReference type="PIRSR" id="PIRSR015894-3"/>
    </source>
</evidence>
<feature type="binding site" evidence="6">
    <location>
        <position position="178"/>
    </location>
    <ligand>
        <name>S-adenosyl-L-methionine</name>
        <dbReference type="ChEBI" id="CHEBI:59789"/>
    </ligand>
</feature>
<gene>
    <name evidence="11" type="ORF">Amon01_000755100</name>
</gene>
<keyword evidence="12" id="KW-1185">Reference proteome</keyword>
<evidence type="ECO:0000256" key="4">
    <source>
        <dbReference type="PIRNR" id="PIRNR015894"/>
    </source>
</evidence>
<evidence type="ECO:0000313" key="11">
    <source>
        <dbReference type="EMBL" id="GMG55409.1"/>
    </source>
</evidence>
<dbReference type="OrthoDB" id="1368803at2759"/>
<feature type="active site" description="Proton donor/acceptor" evidence="5">
    <location>
        <position position="336"/>
    </location>
</feature>
<evidence type="ECO:0000259" key="9">
    <source>
        <dbReference type="Pfam" id="PF17285"/>
    </source>
</evidence>
<dbReference type="Pfam" id="PF17286">
    <property type="entry name" value="PRMT5_C"/>
    <property type="match status" value="1"/>
</dbReference>
<reference evidence="11" key="1">
    <citation type="submission" date="2023-04" db="EMBL/GenBank/DDBJ databases">
        <title>Ambrosiozyma monospora NBRC 1965.</title>
        <authorList>
            <person name="Ichikawa N."/>
            <person name="Sato H."/>
            <person name="Tonouchi N."/>
        </authorList>
    </citation>
    <scope>NUCLEOTIDE SEQUENCE</scope>
    <source>
        <strain evidence="11">NBRC 1965</strain>
    </source>
</reference>
<name>A0A9W6Z6Q4_AMBMO</name>
<dbReference type="GO" id="GO:0005829">
    <property type="term" value="C:cytosol"/>
    <property type="evidence" value="ECO:0007669"/>
    <property type="project" value="TreeGrafter"/>
</dbReference>
<feature type="binding site" evidence="6">
    <location>
        <begin position="187"/>
        <end position="188"/>
    </location>
    <ligand>
        <name>S-adenosyl-L-methionine</name>
        <dbReference type="ChEBI" id="CHEBI:59789"/>
    </ligand>
</feature>
<comment type="similarity">
    <text evidence="4">Belongs to the class I-like SAM-binding methyltransferase superfamily.</text>
</comment>
<dbReference type="PANTHER" id="PTHR10738">
    <property type="entry name" value="PROTEIN ARGININE N-METHYLTRANSFERASE 5"/>
    <property type="match status" value="1"/>
</dbReference>
<keyword evidence="2 4" id="KW-0808">Transferase</keyword>
<dbReference type="Pfam" id="PF17285">
    <property type="entry name" value="PRMT5_TIM"/>
    <property type="match status" value="1"/>
</dbReference>
<keyword evidence="3 4" id="KW-0949">S-adenosyl-L-methionine</keyword>
<dbReference type="Pfam" id="PF05185">
    <property type="entry name" value="PRMT5"/>
    <property type="match status" value="1"/>
</dbReference>
<feature type="binding site" evidence="6">
    <location>
        <position position="280"/>
    </location>
    <ligand>
        <name>S-adenosyl-L-methionine</name>
        <dbReference type="ChEBI" id="CHEBI:59789"/>
    </ligand>
</feature>
<dbReference type="SUPFAM" id="SSF53335">
    <property type="entry name" value="S-adenosyl-L-methionine-dependent methyltransferases"/>
    <property type="match status" value="1"/>
</dbReference>
<organism evidence="11 12">
    <name type="scientific">Ambrosiozyma monospora</name>
    <name type="common">Yeast</name>
    <name type="synonym">Endomycopsis monosporus</name>
    <dbReference type="NCBI Taxonomy" id="43982"/>
    <lineage>
        <taxon>Eukaryota</taxon>
        <taxon>Fungi</taxon>
        <taxon>Dikarya</taxon>
        <taxon>Ascomycota</taxon>
        <taxon>Saccharomycotina</taxon>
        <taxon>Pichiomycetes</taxon>
        <taxon>Pichiales</taxon>
        <taxon>Pichiaceae</taxon>
        <taxon>Ambrosiozyma</taxon>
    </lineage>
</organism>
<dbReference type="GO" id="GO:0032259">
    <property type="term" value="P:methylation"/>
    <property type="evidence" value="ECO:0007669"/>
    <property type="project" value="UniProtKB-KW"/>
</dbReference>
<feature type="domain" description="PRMT5 arginine-N-methyltransferase" evidence="8">
    <location>
        <begin position="157"/>
        <end position="357"/>
    </location>
</feature>
<evidence type="ECO:0000259" key="10">
    <source>
        <dbReference type="Pfam" id="PF17286"/>
    </source>
</evidence>
<evidence type="ECO:0000256" key="1">
    <source>
        <dbReference type="ARBA" id="ARBA00022603"/>
    </source>
</evidence>
<protein>
    <recommendedName>
        <fullName evidence="4">Protein arginine N-methyltransferase</fullName>
    </recommendedName>
</protein>
<feature type="active site" description="Proton donor/acceptor" evidence="5">
    <location>
        <position position="327"/>
    </location>
</feature>
<feature type="site" description="Critical for specifying symmetric addition of methyl groups" evidence="7">
    <location>
        <position position="181"/>
    </location>
</feature>
<dbReference type="InterPro" id="IPR035248">
    <property type="entry name" value="PRMT5_C"/>
</dbReference>
<dbReference type="GO" id="GO:0016274">
    <property type="term" value="F:protein-arginine N-methyltransferase activity"/>
    <property type="evidence" value="ECO:0007669"/>
    <property type="project" value="InterPro"/>
</dbReference>
<dbReference type="PIRSF" id="PIRSF015894">
    <property type="entry name" value="Skb1_MeTrfase"/>
    <property type="match status" value="1"/>
</dbReference>
<dbReference type="Gene3D" id="3.20.20.150">
    <property type="entry name" value="Divalent-metal-dependent TIM barrel enzymes"/>
    <property type="match status" value="1"/>
</dbReference>
<dbReference type="InterPro" id="IPR025799">
    <property type="entry name" value="Arg_MeTrfase"/>
</dbReference>
<dbReference type="InterPro" id="IPR029063">
    <property type="entry name" value="SAM-dependent_MTases_sf"/>
</dbReference>
<dbReference type="InterPro" id="IPR007857">
    <property type="entry name" value="Arg_MeTrfase_PRMT5"/>
</dbReference>
<evidence type="ECO:0000256" key="5">
    <source>
        <dbReference type="PIRSR" id="PIRSR015894-1"/>
    </source>
</evidence>
<dbReference type="GO" id="GO:0006355">
    <property type="term" value="P:regulation of DNA-templated transcription"/>
    <property type="evidence" value="ECO:0007669"/>
    <property type="project" value="TreeGrafter"/>
</dbReference>
<dbReference type="PANTHER" id="PTHR10738:SF0">
    <property type="entry name" value="PROTEIN ARGININE N-METHYLTRANSFERASE 5"/>
    <property type="match status" value="1"/>
</dbReference>
<dbReference type="InterPro" id="IPR035075">
    <property type="entry name" value="PRMT5"/>
</dbReference>
<feature type="domain" description="PRMT5 TIM barrel" evidence="9">
    <location>
        <begin position="1"/>
        <end position="134"/>
    </location>
</feature>
<dbReference type="GO" id="GO:0005634">
    <property type="term" value="C:nucleus"/>
    <property type="evidence" value="ECO:0007669"/>
    <property type="project" value="TreeGrafter"/>
</dbReference>
<dbReference type="EMBL" id="BSXU01005665">
    <property type="protein sequence ID" value="GMG55409.1"/>
    <property type="molecule type" value="Genomic_DNA"/>
</dbReference>
<evidence type="ECO:0000313" key="12">
    <source>
        <dbReference type="Proteomes" id="UP001165063"/>
    </source>
</evidence>
<dbReference type="Gene3D" id="3.40.50.150">
    <property type="entry name" value="Vaccinia Virus protein VP39"/>
    <property type="match status" value="1"/>
</dbReference>
<evidence type="ECO:0000256" key="6">
    <source>
        <dbReference type="PIRSR" id="PIRSR015894-2"/>
    </source>
</evidence>
<keyword evidence="1 4" id="KW-0489">Methyltransferase</keyword>
<dbReference type="AlphaFoldDB" id="A0A9W6Z6Q4"/>
<accession>A0A9W6Z6Q4</accession>
<dbReference type="Gene3D" id="2.70.160.11">
    <property type="entry name" value="Hnrnp arginine n-methyltransferase1"/>
    <property type="match status" value="1"/>
</dbReference>
<evidence type="ECO:0000259" key="8">
    <source>
        <dbReference type="Pfam" id="PF05185"/>
    </source>
</evidence>
<evidence type="ECO:0000256" key="2">
    <source>
        <dbReference type="ARBA" id="ARBA00022679"/>
    </source>
</evidence>
<dbReference type="InterPro" id="IPR035247">
    <property type="entry name" value="PRMT5_TIM"/>
</dbReference>
<evidence type="ECO:0000256" key="3">
    <source>
        <dbReference type="ARBA" id="ARBA00022691"/>
    </source>
</evidence>
<sequence length="633" mass="71423">MWNTIRIQCNYSFNLTVSLGSPKQSIPEYVVNRWLIEPIQFYLISASRFIPNSKNYPVLNKFNQLIIWKYIQRKCHNPPILLLHGVDKKDNELVSKLRSVSLKHTDSETGMINVDGNEVYLGDLSYVNYLRHLLSSSLYNNQLTPVENFALNNTKPPFVDTLQSPLEPHAYNVSNTMYKVFEQDKVKYDCYERAIISALMDLVASGFQHLKGTATTPKTNNDNMNGIEYSGGQLNAPLSQRDILKIMVVGPGRGPLIEKLFNAIRFLNLNIHKIQITAIEKNSNVMIYLNQRNEEFWANKVHIVNEDVRFWRPSNSNEQGFHLVVSELLGSFGCNELAPEILAGLSKFRDPSLCVFIPQNLTTYISPIISPAIYRKLLDSNDPNKFNKLYIPTVETFDTPSSKAAKLWTFDFPSPTVPLPTQSATLPSASISTTSNSTTNTITTNTTVATVQDFPLFSYSRLGSNRDNKRQVQTTLKCRRKGTIHGLLGFFTAVLYKSIVISNNPQQPIPANLISWLPCFFPLDTPITLTDDQELSIFVKRDTDGARVWYEWSLECFIYLVLPLEKTVSRNGSINNNAALANLSALNGGVGGRSSYHDDVASNLFDQEEYQVRVRTDVSKVHNVNGNGFSFSL</sequence>
<feature type="domain" description="PRMT5 oligomerisation" evidence="10">
    <location>
        <begin position="361"/>
        <end position="630"/>
    </location>
</feature>
<comment type="caution">
    <text evidence="11">The sequence shown here is derived from an EMBL/GenBank/DDBJ whole genome shotgun (WGS) entry which is preliminary data.</text>
</comment>
<proteinExistence type="inferred from homology"/>
<dbReference type="Proteomes" id="UP001165063">
    <property type="component" value="Unassembled WGS sequence"/>
</dbReference>